<evidence type="ECO:0000313" key="2">
    <source>
        <dbReference type="Proteomes" id="UP000314982"/>
    </source>
</evidence>
<dbReference type="Pfam" id="PF14750">
    <property type="entry name" value="INTS2"/>
    <property type="match status" value="1"/>
</dbReference>
<proteinExistence type="predicted"/>
<dbReference type="Proteomes" id="UP000314982">
    <property type="component" value="Unassembled WGS sequence"/>
</dbReference>
<organism evidence="1 2">
    <name type="scientific">Hucho hucho</name>
    <name type="common">huchen</name>
    <dbReference type="NCBI Taxonomy" id="62062"/>
    <lineage>
        <taxon>Eukaryota</taxon>
        <taxon>Metazoa</taxon>
        <taxon>Chordata</taxon>
        <taxon>Craniata</taxon>
        <taxon>Vertebrata</taxon>
        <taxon>Euteleostomi</taxon>
        <taxon>Actinopterygii</taxon>
        <taxon>Neopterygii</taxon>
        <taxon>Teleostei</taxon>
        <taxon>Protacanthopterygii</taxon>
        <taxon>Salmoniformes</taxon>
        <taxon>Salmonidae</taxon>
        <taxon>Salmoninae</taxon>
        <taxon>Hucho</taxon>
    </lineage>
</organism>
<accession>A0A4W5NC15</accession>
<reference evidence="2" key="1">
    <citation type="submission" date="2018-06" db="EMBL/GenBank/DDBJ databases">
        <title>Genome assembly of Danube salmon.</title>
        <authorList>
            <person name="Macqueen D.J."/>
            <person name="Gundappa M.K."/>
        </authorList>
    </citation>
    <scope>NUCLEOTIDE SEQUENCE [LARGE SCALE GENOMIC DNA]</scope>
</reference>
<dbReference type="PANTHER" id="PTHR28608">
    <property type="entry name" value="INTEGRATOR COMPLEX SUBUNIT 2"/>
    <property type="match status" value="1"/>
</dbReference>
<keyword evidence="2" id="KW-1185">Reference proteome</keyword>
<dbReference type="GO" id="GO:0032039">
    <property type="term" value="C:integrator complex"/>
    <property type="evidence" value="ECO:0007669"/>
    <property type="project" value="InterPro"/>
</dbReference>
<dbReference type="STRING" id="62062.ENSHHUP00000049281"/>
<reference evidence="1" key="3">
    <citation type="submission" date="2025-09" db="UniProtKB">
        <authorList>
            <consortium name="Ensembl"/>
        </authorList>
    </citation>
    <scope>IDENTIFICATION</scope>
</reference>
<dbReference type="InterPro" id="IPR029321">
    <property type="entry name" value="INTS2"/>
</dbReference>
<name>A0A4W5NC15_9TELE</name>
<evidence type="ECO:0000313" key="1">
    <source>
        <dbReference type="Ensembl" id="ENSHHUP00000049281.1"/>
    </source>
</evidence>
<dbReference type="AlphaFoldDB" id="A0A4W5NC15"/>
<dbReference type="GO" id="GO:0034472">
    <property type="term" value="P:snRNA 3'-end processing"/>
    <property type="evidence" value="ECO:0007669"/>
    <property type="project" value="TreeGrafter"/>
</dbReference>
<dbReference type="Ensembl" id="ENSHHUT00000051062.1">
    <property type="protein sequence ID" value="ENSHHUP00000049281.1"/>
    <property type="gene ID" value="ENSHHUG00000029858.1"/>
</dbReference>
<sequence length="144" mass="15758">MSIADPKIAKLVHFQGYPQALLPLTVSGIPSIHICLDLIPELLAQPQLKKRVFAILLLSHLCSQYTLPKSFSVARLAVRVMATLLTGQLSPSIHISISLPPSLPLPSLYLVIVAPLFPPFTISYLQCLPFCTLICYCHLLVGLC</sequence>
<dbReference type="PANTHER" id="PTHR28608:SF1">
    <property type="entry name" value="INTEGRATOR COMPLEX SUBUNIT 2"/>
    <property type="match status" value="1"/>
</dbReference>
<reference evidence="1" key="2">
    <citation type="submission" date="2025-08" db="UniProtKB">
        <authorList>
            <consortium name="Ensembl"/>
        </authorList>
    </citation>
    <scope>IDENTIFICATION</scope>
</reference>
<protein>
    <submittedName>
        <fullName evidence="1">Uncharacterized protein</fullName>
    </submittedName>
</protein>